<feature type="transmembrane region" description="Helical" evidence="5">
    <location>
        <begin position="73"/>
        <end position="90"/>
    </location>
</feature>
<feature type="transmembrane region" description="Helical" evidence="5">
    <location>
        <begin position="172"/>
        <end position="189"/>
    </location>
</feature>
<feature type="transmembrane region" description="Helical" evidence="5">
    <location>
        <begin position="102"/>
        <end position="122"/>
    </location>
</feature>
<dbReference type="PANTHER" id="PTHR23510:SF16">
    <property type="entry name" value="MAJOR FACILITATOR SUPERFAMILY (MFS) PROFILE DOMAIN-CONTAINING PROTEIN"/>
    <property type="match status" value="1"/>
</dbReference>
<dbReference type="Pfam" id="PF07690">
    <property type="entry name" value="MFS_1"/>
    <property type="match status" value="1"/>
</dbReference>
<comment type="subcellular location">
    <subcellularLocation>
        <location evidence="1">Membrane</location>
        <topology evidence="1">Multi-pass membrane protein</topology>
    </subcellularLocation>
</comment>
<gene>
    <name evidence="6" type="ORF">SPARVUS_LOCUS7438804</name>
</gene>
<accession>A0ABN9DLY2</accession>
<dbReference type="InterPro" id="IPR036259">
    <property type="entry name" value="MFS_trans_sf"/>
</dbReference>
<evidence type="ECO:0008006" key="8">
    <source>
        <dbReference type="Google" id="ProtNLM"/>
    </source>
</evidence>
<evidence type="ECO:0000313" key="6">
    <source>
        <dbReference type="EMBL" id="CAI9572418.1"/>
    </source>
</evidence>
<protein>
    <recommendedName>
        <fullName evidence="8">Major facilitator superfamily (MFS) profile domain-containing protein</fullName>
    </recommendedName>
</protein>
<keyword evidence="2 5" id="KW-0812">Transmembrane</keyword>
<keyword evidence="3 5" id="KW-1133">Transmembrane helix</keyword>
<evidence type="ECO:0000256" key="1">
    <source>
        <dbReference type="ARBA" id="ARBA00004141"/>
    </source>
</evidence>
<organism evidence="6 7">
    <name type="scientific">Staurois parvus</name>
    <dbReference type="NCBI Taxonomy" id="386267"/>
    <lineage>
        <taxon>Eukaryota</taxon>
        <taxon>Metazoa</taxon>
        <taxon>Chordata</taxon>
        <taxon>Craniata</taxon>
        <taxon>Vertebrata</taxon>
        <taxon>Euteleostomi</taxon>
        <taxon>Amphibia</taxon>
        <taxon>Batrachia</taxon>
        <taxon>Anura</taxon>
        <taxon>Neobatrachia</taxon>
        <taxon>Ranoidea</taxon>
        <taxon>Ranidae</taxon>
        <taxon>Staurois</taxon>
    </lineage>
</organism>
<keyword evidence="4 5" id="KW-0472">Membrane</keyword>
<name>A0ABN9DLY2_9NEOB</name>
<evidence type="ECO:0000256" key="5">
    <source>
        <dbReference type="SAM" id="Phobius"/>
    </source>
</evidence>
<sequence length="231" mass="25560">MSSCPTANDHLHKKNNELDQSFHNVKPVIGLLREEIVVLLTAQFVTFFNQTALETLVTPLAQTYLAFQDLENSLLYFLCGIEMLIGFLVVRTLSRCCTDRLLLAFGLVICNISCIWCLIFLAKPKGSYGFLLAEFIIGVFLQVLGLPFVSVSQVSLFSKMTAEKTQGFNHGIRRSVGGIATILGPLWAAGLTENLYIMLGVMMGLLLLITILFSLSYKYLVEPAPPLTETS</sequence>
<dbReference type="SUPFAM" id="SSF103473">
    <property type="entry name" value="MFS general substrate transporter"/>
    <property type="match status" value="1"/>
</dbReference>
<feature type="transmembrane region" description="Helical" evidence="5">
    <location>
        <begin position="195"/>
        <end position="215"/>
    </location>
</feature>
<evidence type="ECO:0000313" key="7">
    <source>
        <dbReference type="Proteomes" id="UP001162483"/>
    </source>
</evidence>
<reference evidence="6" key="1">
    <citation type="submission" date="2023-05" db="EMBL/GenBank/DDBJ databases">
        <authorList>
            <person name="Stuckert A."/>
        </authorList>
    </citation>
    <scope>NUCLEOTIDE SEQUENCE</scope>
</reference>
<dbReference type="PANTHER" id="PTHR23510">
    <property type="entry name" value="INNER MEMBRANE TRANSPORT PROTEIN YAJR"/>
    <property type="match status" value="1"/>
</dbReference>
<dbReference type="InterPro" id="IPR011701">
    <property type="entry name" value="MFS"/>
</dbReference>
<evidence type="ECO:0000256" key="2">
    <source>
        <dbReference type="ARBA" id="ARBA00022692"/>
    </source>
</evidence>
<evidence type="ECO:0000256" key="3">
    <source>
        <dbReference type="ARBA" id="ARBA00022989"/>
    </source>
</evidence>
<keyword evidence="7" id="KW-1185">Reference proteome</keyword>
<dbReference type="EMBL" id="CATNWA010014492">
    <property type="protein sequence ID" value="CAI9572418.1"/>
    <property type="molecule type" value="Genomic_DNA"/>
</dbReference>
<dbReference type="Gene3D" id="1.20.1250.20">
    <property type="entry name" value="MFS general substrate transporter like domains"/>
    <property type="match status" value="1"/>
</dbReference>
<evidence type="ECO:0000256" key="4">
    <source>
        <dbReference type="ARBA" id="ARBA00023136"/>
    </source>
</evidence>
<comment type="caution">
    <text evidence="6">The sequence shown here is derived from an EMBL/GenBank/DDBJ whole genome shotgun (WGS) entry which is preliminary data.</text>
</comment>
<proteinExistence type="predicted"/>
<feature type="transmembrane region" description="Helical" evidence="5">
    <location>
        <begin position="128"/>
        <end position="151"/>
    </location>
</feature>
<dbReference type="Proteomes" id="UP001162483">
    <property type="component" value="Unassembled WGS sequence"/>
</dbReference>
<dbReference type="InterPro" id="IPR051068">
    <property type="entry name" value="MFS_Domain-Containing_Protein"/>
</dbReference>